<keyword evidence="1" id="KW-0732">Signal</keyword>
<reference evidence="3" key="2">
    <citation type="submission" date="2019-02" db="EMBL/GenBank/DDBJ databases">
        <title>Opniocepnalus argus Var Kimnra genome.</title>
        <authorList>
            <person name="Zhou C."/>
            <person name="Xiao S."/>
        </authorList>
    </citation>
    <scope>NUCLEOTIDE SEQUENCE [LARGE SCALE GENOMIC DNA]</scope>
</reference>
<dbReference type="Proteomes" id="UP000503349">
    <property type="component" value="Chromosome 1"/>
</dbReference>
<reference evidence="2 3" key="1">
    <citation type="submission" date="2019-02" db="EMBL/GenBank/DDBJ databases">
        <title>Opniocepnalus argus genome.</title>
        <authorList>
            <person name="Zhou C."/>
            <person name="Xiao S."/>
        </authorList>
    </citation>
    <scope>NUCLEOTIDE SEQUENCE [LARGE SCALE GENOMIC DNA]</scope>
    <source>
        <strain evidence="2">OARG1902GOOAL</strain>
        <tissue evidence="2">Muscle</tissue>
    </source>
</reference>
<accession>A0A6G1R1Q3</accession>
<dbReference type="InterPro" id="IPR043136">
    <property type="entry name" value="B30.2/SPRY_sf"/>
</dbReference>
<protein>
    <recommendedName>
        <fullName evidence="4">Secreted protein</fullName>
    </recommendedName>
</protein>
<dbReference type="InterPro" id="IPR013320">
    <property type="entry name" value="ConA-like_dom_sf"/>
</dbReference>
<dbReference type="AlphaFoldDB" id="A0A6G1R1Q3"/>
<evidence type="ECO:0000256" key="1">
    <source>
        <dbReference type="SAM" id="SignalP"/>
    </source>
</evidence>
<evidence type="ECO:0008006" key="4">
    <source>
        <dbReference type="Google" id="ProtNLM"/>
    </source>
</evidence>
<feature type="chain" id="PRO_5026349454" description="Secreted protein" evidence="1">
    <location>
        <begin position="21"/>
        <end position="137"/>
    </location>
</feature>
<organism evidence="2 3">
    <name type="scientific">Channa argus</name>
    <name type="common">Northern snakehead</name>
    <name type="synonym">Ophicephalus argus</name>
    <dbReference type="NCBI Taxonomy" id="215402"/>
    <lineage>
        <taxon>Eukaryota</taxon>
        <taxon>Metazoa</taxon>
        <taxon>Chordata</taxon>
        <taxon>Craniata</taxon>
        <taxon>Vertebrata</taxon>
        <taxon>Euteleostomi</taxon>
        <taxon>Actinopterygii</taxon>
        <taxon>Neopterygii</taxon>
        <taxon>Teleostei</taxon>
        <taxon>Neoteleostei</taxon>
        <taxon>Acanthomorphata</taxon>
        <taxon>Anabantaria</taxon>
        <taxon>Anabantiformes</taxon>
        <taxon>Channoidei</taxon>
        <taxon>Channidae</taxon>
        <taxon>Channa</taxon>
    </lineage>
</organism>
<gene>
    <name evidence="2" type="ORF">EXN66_Car001771</name>
</gene>
<dbReference type="Gene3D" id="2.60.120.920">
    <property type="match status" value="1"/>
</dbReference>
<keyword evidence="3" id="KW-1185">Reference proteome</keyword>
<evidence type="ECO:0000313" key="3">
    <source>
        <dbReference type="Proteomes" id="UP000503349"/>
    </source>
</evidence>
<proteinExistence type="predicted"/>
<dbReference type="SUPFAM" id="SSF49899">
    <property type="entry name" value="Concanavalin A-like lectins/glucanases"/>
    <property type="match status" value="1"/>
</dbReference>
<feature type="signal peptide" evidence="1">
    <location>
        <begin position="1"/>
        <end position="20"/>
    </location>
</feature>
<evidence type="ECO:0000313" key="2">
    <source>
        <dbReference type="EMBL" id="KAF3708597.1"/>
    </source>
</evidence>
<dbReference type="EMBL" id="CM015712">
    <property type="protein sequence ID" value="KAF3708597.1"/>
    <property type="molecule type" value="Genomic_DNA"/>
</dbReference>
<sequence>MTRIMFVLMMQMLQQQHVVCREALTGPCYWEVEWRGELHPAVTDRGIRRSGDDSQCCSLNCSENSSTVRHNVKSTIIPVCSSGSDRGSAVDLLCCCSVLLHSFCRHTETPPLLLLHNQPPPPPPPGFDFVLFDSFRS</sequence>
<name>A0A6G1R1Q3_CHAAH</name>